<keyword evidence="4" id="KW-0228">DNA excision</keyword>
<dbReference type="InterPro" id="IPR036237">
    <property type="entry name" value="Xyl_isomerase-like_sf"/>
</dbReference>
<keyword evidence="2 8" id="KW-0255">Endonuclease</keyword>
<accession>A0A6J5RA17</accession>
<evidence type="ECO:0000256" key="6">
    <source>
        <dbReference type="ARBA" id="ARBA00023204"/>
    </source>
</evidence>
<reference evidence="8" key="1">
    <citation type="submission" date="2020-05" db="EMBL/GenBank/DDBJ databases">
        <authorList>
            <person name="Chiriac C."/>
            <person name="Salcher M."/>
            <person name="Ghai R."/>
            <person name="Kavagutti S V."/>
        </authorList>
    </citation>
    <scope>NUCLEOTIDE SEQUENCE</scope>
</reference>
<dbReference type="InterPro" id="IPR004601">
    <property type="entry name" value="UvdE"/>
</dbReference>
<evidence type="ECO:0000256" key="5">
    <source>
        <dbReference type="ARBA" id="ARBA00022801"/>
    </source>
</evidence>
<dbReference type="GO" id="GO:0009411">
    <property type="term" value="P:response to UV"/>
    <property type="evidence" value="ECO:0007669"/>
    <property type="project" value="InterPro"/>
</dbReference>
<keyword evidence="5" id="KW-0378">Hydrolase</keyword>
<dbReference type="GO" id="GO:0004519">
    <property type="term" value="F:endonuclease activity"/>
    <property type="evidence" value="ECO:0007669"/>
    <property type="project" value="UniProtKB-KW"/>
</dbReference>
<dbReference type="Gene3D" id="3.20.20.150">
    <property type="entry name" value="Divalent-metal-dependent TIM barrel enzymes"/>
    <property type="match status" value="1"/>
</dbReference>
<dbReference type="SUPFAM" id="SSF51658">
    <property type="entry name" value="Xylose isomerase-like"/>
    <property type="match status" value="1"/>
</dbReference>
<dbReference type="EMBL" id="LR796916">
    <property type="protein sequence ID" value="CAB4175694.1"/>
    <property type="molecule type" value="Genomic_DNA"/>
</dbReference>
<name>A0A6J5RA17_9CAUD</name>
<evidence type="ECO:0000256" key="3">
    <source>
        <dbReference type="ARBA" id="ARBA00022763"/>
    </source>
</evidence>
<gene>
    <name evidence="8" type="ORF">UFOVP1247_284</name>
    <name evidence="7" type="ORF">UFOVP970_324</name>
</gene>
<keyword evidence="3" id="KW-0227">DNA damage</keyword>
<dbReference type="Pfam" id="PF03851">
    <property type="entry name" value="UvdE"/>
    <property type="match status" value="1"/>
</dbReference>
<dbReference type="PANTHER" id="PTHR31290:SF5">
    <property type="entry name" value="UV-DAMAGE ENDONUCLEASE"/>
    <property type="match status" value="1"/>
</dbReference>
<sequence>MSEFLKIRKKEYYNPMRLGYCCINLNLKDQGVTTNRGMIRKTFDEKGLSYVSELVQKNLDDLFIILTWNHLNGIQVYRMSSDLFPWMSEYRLEDLPEFDKIKVLAQRIGSAAKTYGARLSFHPGQFDVLASPNLAVVNKTIYDLDQHARIMDLMELPQDYNSAINIHIGGSYGDKQSALDRFCENFKKLAPSTRARLVVENDDKASQFGVLDLFEGVYNSIKCPITFDHFHHRFCPNDISAEQAALLAASTWGDITPLQHYSSSKALYEDSSVINRSHADYVYDTIPNYGFDADVEIEAKAKDFALLRYRAGEGIVSESLKFEFE</sequence>
<evidence type="ECO:0000256" key="2">
    <source>
        <dbReference type="ARBA" id="ARBA00022759"/>
    </source>
</evidence>
<evidence type="ECO:0000256" key="1">
    <source>
        <dbReference type="ARBA" id="ARBA00022722"/>
    </source>
</evidence>
<dbReference type="EMBL" id="LR797195">
    <property type="protein sequence ID" value="CAB4193913.1"/>
    <property type="molecule type" value="Genomic_DNA"/>
</dbReference>
<organism evidence="8">
    <name type="scientific">uncultured Caudovirales phage</name>
    <dbReference type="NCBI Taxonomy" id="2100421"/>
    <lineage>
        <taxon>Viruses</taxon>
        <taxon>Duplodnaviria</taxon>
        <taxon>Heunggongvirae</taxon>
        <taxon>Uroviricota</taxon>
        <taxon>Caudoviricetes</taxon>
        <taxon>Peduoviridae</taxon>
        <taxon>Maltschvirus</taxon>
        <taxon>Maltschvirus maltsch</taxon>
    </lineage>
</organism>
<dbReference type="PANTHER" id="PTHR31290">
    <property type="entry name" value="UV-DAMAGE ENDONUCLEASE"/>
    <property type="match status" value="1"/>
</dbReference>
<evidence type="ECO:0000256" key="4">
    <source>
        <dbReference type="ARBA" id="ARBA00022769"/>
    </source>
</evidence>
<keyword evidence="1" id="KW-0540">Nuclease</keyword>
<evidence type="ECO:0000313" key="8">
    <source>
        <dbReference type="EMBL" id="CAB4193913.1"/>
    </source>
</evidence>
<dbReference type="GO" id="GO:0006289">
    <property type="term" value="P:nucleotide-excision repair"/>
    <property type="evidence" value="ECO:0007669"/>
    <property type="project" value="InterPro"/>
</dbReference>
<evidence type="ECO:0000313" key="7">
    <source>
        <dbReference type="EMBL" id="CAB4175694.1"/>
    </source>
</evidence>
<dbReference type="GO" id="GO:0016787">
    <property type="term" value="F:hydrolase activity"/>
    <property type="evidence" value="ECO:0007669"/>
    <property type="project" value="UniProtKB-KW"/>
</dbReference>
<protein>
    <submittedName>
        <fullName evidence="8">Uve UV damage repair endonuclease</fullName>
    </submittedName>
</protein>
<dbReference type="NCBIfam" id="TIGR00629">
    <property type="entry name" value="uvde"/>
    <property type="match status" value="1"/>
</dbReference>
<keyword evidence="6" id="KW-0234">DNA repair</keyword>
<proteinExistence type="predicted"/>